<dbReference type="SMART" id="SM00906">
    <property type="entry name" value="Fungal_trans"/>
    <property type="match status" value="1"/>
</dbReference>
<protein>
    <submittedName>
        <fullName evidence="9">Thiamine repressible genes regulatory protein thi1</fullName>
    </submittedName>
</protein>
<dbReference type="OMA" id="LMHTDPR"/>
<reference evidence="9 10" key="1">
    <citation type="submission" date="2015-04" db="EMBL/GenBank/DDBJ databases">
        <authorList>
            <person name="Syromyatnikov M.Y."/>
            <person name="Popov V.N."/>
        </authorList>
    </citation>
    <scope>NUCLEOTIDE SEQUENCE [LARGE SCALE GENOMIC DNA]</scope>
    <source>
        <strain evidence="9">WF-38-12</strain>
    </source>
</reference>
<keyword evidence="2" id="KW-0479">Metal-binding</keyword>
<sequence>MASSTPDRLHTDRPCIPTLTCESCRQRKIKCDKLNPCTNCQRAGINCESNKIDRLEALVNAALAGSSDTPNSTNTRNLHDKSPKGVSNRGSTTTDSSSPAPQLFTNLIKQVHGPQDFSSEHAEGEDKGNEDTSLAGNEPRSAFTGFSLGQLGGAQFHSLSLRPTPAVIVALCNVYLDHVDRIIKVLHRPSLKGHLVYGNSYSDGRSSIVAENALDAAVFYAAVTSMTDRQCQSLFHCSRATVLPEYQKSCEMSLERADLTRTRDVTVLQAFVLYLAATRAHDKSRAVWTLVATAVRLAQALNLHVECLGPSETFFSRQMRKRLWFTIGVLDLQTCFEPDSKPLIPLEMIQLSKPLNLNDSDFDQSHQGTEPRELDEVTDMTFALMTYKVQILARSMYRIKEDKELESTGEVLVTAFENDVYQLTKSCNPNDNSYSWFIYHSARSLTASAQLFTIGSITETPSSTQASCSTLEMCAKSIENVSRIHNDERGEAFRWYVTPQWPVVALAVRECYVSTDFATIRRVWPLIEEVFERYRDANSSVGGRPRSENLKKLMDTTRERVNMVLSDNSASASISEDPTSPQGEAFYESQPMSMDNPSWAAWESFMAELSLGQWTHDNTNESDANLFINPDLIFPFS</sequence>
<name>A0A0U1M9Y4_TALIS</name>
<feature type="region of interest" description="Disordered" evidence="7">
    <location>
        <begin position="569"/>
        <end position="592"/>
    </location>
</feature>
<accession>A0A0U1M9Y4</accession>
<dbReference type="CDD" id="cd00067">
    <property type="entry name" value="GAL4"/>
    <property type="match status" value="1"/>
</dbReference>
<evidence type="ECO:0000313" key="9">
    <source>
        <dbReference type="EMBL" id="CRG91726.1"/>
    </source>
</evidence>
<evidence type="ECO:0000256" key="2">
    <source>
        <dbReference type="ARBA" id="ARBA00022723"/>
    </source>
</evidence>
<dbReference type="PANTHER" id="PTHR31001:SF50">
    <property type="entry name" value="ZN(II)2CYS6 TRANSCRIPTION FACTOR (EUROFUNG)"/>
    <property type="match status" value="1"/>
</dbReference>
<dbReference type="CDD" id="cd12148">
    <property type="entry name" value="fungal_TF_MHR"/>
    <property type="match status" value="1"/>
</dbReference>
<dbReference type="PANTHER" id="PTHR31001">
    <property type="entry name" value="UNCHARACTERIZED TRANSCRIPTIONAL REGULATORY PROTEIN"/>
    <property type="match status" value="1"/>
</dbReference>
<feature type="region of interest" description="Disordered" evidence="7">
    <location>
        <begin position="115"/>
        <end position="139"/>
    </location>
</feature>
<dbReference type="GO" id="GO:0006351">
    <property type="term" value="P:DNA-templated transcription"/>
    <property type="evidence" value="ECO:0007669"/>
    <property type="project" value="InterPro"/>
</dbReference>
<dbReference type="InterPro" id="IPR036864">
    <property type="entry name" value="Zn2-C6_fun-type_DNA-bd_sf"/>
</dbReference>
<evidence type="ECO:0000256" key="1">
    <source>
        <dbReference type="ARBA" id="ARBA00004123"/>
    </source>
</evidence>
<dbReference type="Gene3D" id="4.10.240.10">
    <property type="entry name" value="Zn(2)-C6 fungal-type DNA-binding domain"/>
    <property type="match status" value="1"/>
</dbReference>
<dbReference type="InterPro" id="IPR050613">
    <property type="entry name" value="Sec_Metabolite_Reg"/>
</dbReference>
<evidence type="ECO:0000256" key="5">
    <source>
        <dbReference type="ARBA" id="ARBA00023163"/>
    </source>
</evidence>
<feature type="compositionally biased region" description="Polar residues" evidence="7">
    <location>
        <begin position="66"/>
        <end position="76"/>
    </location>
</feature>
<feature type="compositionally biased region" description="Polar residues" evidence="7">
    <location>
        <begin position="88"/>
        <end position="101"/>
    </location>
</feature>
<dbReference type="SMART" id="SM00066">
    <property type="entry name" value="GAL4"/>
    <property type="match status" value="1"/>
</dbReference>
<keyword evidence="6" id="KW-0539">Nucleus</keyword>
<dbReference type="AlphaFoldDB" id="A0A0U1M9Y4"/>
<comment type="subcellular location">
    <subcellularLocation>
        <location evidence="1">Nucleus</location>
    </subcellularLocation>
</comment>
<feature type="compositionally biased region" description="Basic and acidic residues" evidence="7">
    <location>
        <begin position="118"/>
        <end position="130"/>
    </location>
</feature>
<keyword evidence="10" id="KW-1185">Reference proteome</keyword>
<dbReference type="OrthoDB" id="435881at2759"/>
<dbReference type="GO" id="GO:0005634">
    <property type="term" value="C:nucleus"/>
    <property type="evidence" value="ECO:0007669"/>
    <property type="project" value="UniProtKB-SubCell"/>
</dbReference>
<evidence type="ECO:0000313" key="10">
    <source>
        <dbReference type="Proteomes" id="UP000054383"/>
    </source>
</evidence>
<evidence type="ECO:0000256" key="7">
    <source>
        <dbReference type="SAM" id="MobiDB-lite"/>
    </source>
</evidence>
<dbReference type="PROSITE" id="PS00463">
    <property type="entry name" value="ZN2_CY6_FUNGAL_1"/>
    <property type="match status" value="1"/>
</dbReference>
<keyword evidence="4" id="KW-0238">DNA-binding</keyword>
<feature type="compositionally biased region" description="Polar residues" evidence="7">
    <location>
        <begin position="569"/>
        <end position="582"/>
    </location>
</feature>
<organism evidence="9 10">
    <name type="scientific">Talaromyces islandicus</name>
    <name type="common">Penicillium islandicum</name>
    <dbReference type="NCBI Taxonomy" id="28573"/>
    <lineage>
        <taxon>Eukaryota</taxon>
        <taxon>Fungi</taxon>
        <taxon>Dikarya</taxon>
        <taxon>Ascomycota</taxon>
        <taxon>Pezizomycotina</taxon>
        <taxon>Eurotiomycetes</taxon>
        <taxon>Eurotiomycetidae</taxon>
        <taxon>Eurotiales</taxon>
        <taxon>Trichocomaceae</taxon>
        <taxon>Talaromyces</taxon>
        <taxon>Talaromyces sect. Islandici</taxon>
    </lineage>
</organism>
<evidence type="ECO:0000256" key="6">
    <source>
        <dbReference type="ARBA" id="ARBA00023242"/>
    </source>
</evidence>
<gene>
    <name evidence="9" type="ORF">PISL3812_08778</name>
</gene>
<dbReference type="EMBL" id="CVMT01000010">
    <property type="protein sequence ID" value="CRG91726.1"/>
    <property type="molecule type" value="Genomic_DNA"/>
</dbReference>
<dbReference type="GO" id="GO:0003677">
    <property type="term" value="F:DNA binding"/>
    <property type="evidence" value="ECO:0007669"/>
    <property type="project" value="UniProtKB-KW"/>
</dbReference>
<feature type="domain" description="Zn(2)-C6 fungal-type" evidence="8">
    <location>
        <begin position="20"/>
        <end position="47"/>
    </location>
</feature>
<dbReference type="InterPro" id="IPR007219">
    <property type="entry name" value="XnlR_reg_dom"/>
</dbReference>
<keyword evidence="3" id="KW-0805">Transcription regulation</keyword>
<dbReference type="PROSITE" id="PS50048">
    <property type="entry name" value="ZN2_CY6_FUNGAL_2"/>
    <property type="match status" value="1"/>
</dbReference>
<dbReference type="Pfam" id="PF04082">
    <property type="entry name" value="Fungal_trans"/>
    <property type="match status" value="1"/>
</dbReference>
<evidence type="ECO:0000256" key="3">
    <source>
        <dbReference type="ARBA" id="ARBA00023015"/>
    </source>
</evidence>
<feature type="region of interest" description="Disordered" evidence="7">
    <location>
        <begin position="65"/>
        <end position="101"/>
    </location>
</feature>
<dbReference type="Proteomes" id="UP000054383">
    <property type="component" value="Unassembled WGS sequence"/>
</dbReference>
<keyword evidence="5" id="KW-0804">Transcription</keyword>
<evidence type="ECO:0000256" key="4">
    <source>
        <dbReference type="ARBA" id="ARBA00023125"/>
    </source>
</evidence>
<dbReference type="Pfam" id="PF00172">
    <property type="entry name" value="Zn_clus"/>
    <property type="match status" value="1"/>
</dbReference>
<dbReference type="GO" id="GO:0008270">
    <property type="term" value="F:zinc ion binding"/>
    <property type="evidence" value="ECO:0007669"/>
    <property type="project" value="InterPro"/>
</dbReference>
<proteinExistence type="predicted"/>
<dbReference type="InterPro" id="IPR001138">
    <property type="entry name" value="Zn2Cys6_DnaBD"/>
</dbReference>
<evidence type="ECO:0000259" key="8">
    <source>
        <dbReference type="PROSITE" id="PS50048"/>
    </source>
</evidence>
<dbReference type="GO" id="GO:0000981">
    <property type="term" value="F:DNA-binding transcription factor activity, RNA polymerase II-specific"/>
    <property type="evidence" value="ECO:0007669"/>
    <property type="project" value="InterPro"/>
</dbReference>
<dbReference type="SUPFAM" id="SSF57701">
    <property type="entry name" value="Zn2/Cys6 DNA-binding domain"/>
    <property type="match status" value="1"/>
</dbReference>